<evidence type="ECO:0000313" key="3">
    <source>
        <dbReference type="Proteomes" id="UP000181728"/>
    </source>
</evidence>
<dbReference type="EMBL" id="MLOK01000050">
    <property type="protein sequence ID" value="OIM20739.1"/>
    <property type="molecule type" value="Genomic_DNA"/>
</dbReference>
<protein>
    <submittedName>
        <fullName evidence="2">Uncharacterized protein</fullName>
    </submittedName>
</protein>
<reference evidence="2 3" key="1">
    <citation type="journal article" date="2016" name="BMC Genomics">
        <title>Consensus pan-genome assembly of the specialised wine bacterium Oenococcus oeni.</title>
        <authorList>
            <person name="Sternes P.R."/>
            <person name="Borneman A.R."/>
        </authorList>
    </citation>
    <scope>NUCLEOTIDE SEQUENCE [LARGE SCALE GENOMIC DNA]</scope>
    <source>
        <strain evidence="2 3">AWRIB661</strain>
    </source>
</reference>
<proteinExistence type="predicted"/>
<dbReference type="RefSeq" id="WP_071449065.1">
    <property type="nucleotide sequence ID" value="NZ_MLOK01000050.1"/>
</dbReference>
<dbReference type="Proteomes" id="UP000181728">
    <property type="component" value="Unassembled WGS sequence"/>
</dbReference>
<comment type="caution">
    <text evidence="2">The sequence shown here is derived from an EMBL/GenBank/DDBJ whole genome shotgun (WGS) entry which is preliminary data.</text>
</comment>
<gene>
    <name evidence="2" type="ORF">ATX59_07415</name>
</gene>
<keyword evidence="1" id="KW-0812">Transmembrane</keyword>
<keyword evidence="1" id="KW-0472">Membrane</keyword>
<feature type="transmembrane region" description="Helical" evidence="1">
    <location>
        <begin position="317"/>
        <end position="337"/>
    </location>
</feature>
<accession>A0A6N4A563</accession>
<feature type="transmembrane region" description="Helical" evidence="1">
    <location>
        <begin position="291"/>
        <end position="311"/>
    </location>
</feature>
<evidence type="ECO:0000256" key="1">
    <source>
        <dbReference type="SAM" id="Phobius"/>
    </source>
</evidence>
<keyword evidence="1" id="KW-1133">Transmembrane helix</keyword>
<evidence type="ECO:0000313" key="2">
    <source>
        <dbReference type="EMBL" id="OIM20739.1"/>
    </source>
</evidence>
<dbReference type="AlphaFoldDB" id="A0A6N4A563"/>
<name>A0A6N4A563_OENOE</name>
<sequence>MKVLRFLSTNYRELYLNDDYRVLAAPDSYIIKFRYQRKWIQPEVLKEVLLGHFQGTNAIIEMGVNDNEIEQKNVSMQIFPLRRASVAAIRYPHCNKGLDSDSDLFEFYLKLGDFIKYRDNYDTSVFKFVSFADDNHYQQTNWDQLTDDIRKRSKVRLFGKAPLINIVGLGAYRRKKGNSDLPTWEELSYKNTYKLKNDSLYFIRIKEKKYEDADLSQPVSLDLEDITQNNSEKNESISLNAPRDQVDIEFFTKSSSEKSENVDLKISTSDCIDLNTNNISLSFKVSLSKKLYDYIVIFVSAYLLSLSIVLGSRQVSLSSFLFPIIPTFVACLLFWAFNKK</sequence>
<organism evidence="2 3">
    <name type="scientific">Oenococcus oeni</name>
    <name type="common">Leuconostoc oenos</name>
    <dbReference type="NCBI Taxonomy" id="1247"/>
    <lineage>
        <taxon>Bacteria</taxon>
        <taxon>Bacillati</taxon>
        <taxon>Bacillota</taxon>
        <taxon>Bacilli</taxon>
        <taxon>Lactobacillales</taxon>
        <taxon>Lactobacillaceae</taxon>
        <taxon>Oenococcus</taxon>
    </lineage>
</organism>